<dbReference type="Gene3D" id="3.40.50.720">
    <property type="entry name" value="NAD(P)-binding Rossmann-like Domain"/>
    <property type="match status" value="1"/>
</dbReference>
<comment type="caution">
    <text evidence="1">The sequence shown here is derived from an EMBL/GenBank/DDBJ whole genome shotgun (WGS) entry which is preliminary data.</text>
</comment>
<sequence>MKPNLVLYGTGRFNQLLLSSLIALDLPIGMAVMDSGDVAADQLYADTQVAAEGCTNLNVKIATQTDLVTADAIIFGDIAPMEAGTERDDALSVVMPRLRNFIREAMAQGFKGKMIVASQYDDLLTYFAQKFSGVGVSNCIGVGTLAHTTILNNTLARTFNVPLDSLHAYVVGIANDHLIAWSRSTVGPAPVLSLMANEDINFDAAELGEIEQQLNATAISTNDALRAQSVIKILNGIFFDRPFIGSLTNLLTITEERVTPLSTPVRVNAAGVSKLVDVSYSDLEQRQLDEIGSQVRDTTLAIEKGSLEEDDDEDEH</sequence>
<name>A0A6N9I174_9LACO</name>
<dbReference type="PANTHER" id="PTHR43128:SF16">
    <property type="entry name" value="L-LACTATE DEHYDROGENASE"/>
    <property type="match status" value="1"/>
</dbReference>
<evidence type="ECO:0000313" key="2">
    <source>
        <dbReference type="Proteomes" id="UP000449209"/>
    </source>
</evidence>
<dbReference type="RefSeq" id="WP_161003068.1">
    <property type="nucleotide sequence ID" value="NZ_WEZQ01000005.1"/>
</dbReference>
<protein>
    <recommendedName>
        <fullName evidence="3">Lactate dehydrogenase</fullName>
    </recommendedName>
</protein>
<evidence type="ECO:0000313" key="1">
    <source>
        <dbReference type="EMBL" id="MYV16517.1"/>
    </source>
</evidence>
<dbReference type="AlphaFoldDB" id="A0A6N9I174"/>
<dbReference type="InterPro" id="IPR036291">
    <property type="entry name" value="NAD(P)-bd_dom_sf"/>
</dbReference>
<reference evidence="1 2" key="1">
    <citation type="journal article" date="2019" name="Appl. Environ. Microbiol.">
        <title>Genetic determinants of hydroxycinnamic acid metabolism in heterofermentative lactobacilli.</title>
        <authorList>
            <person name="Gaur G."/>
            <person name="Oh J.H."/>
            <person name="Filannino P."/>
            <person name="Gobbetti M."/>
            <person name="van Pijkeren J.P."/>
            <person name="Ganzle M.G."/>
        </authorList>
    </citation>
    <scope>NUCLEOTIDE SEQUENCE [LARGE SCALE GENOMIC DNA]</scope>
    <source>
        <strain evidence="1 2">C5</strain>
    </source>
</reference>
<dbReference type="Proteomes" id="UP000449209">
    <property type="component" value="Unassembled WGS sequence"/>
</dbReference>
<dbReference type="Gene3D" id="3.90.110.10">
    <property type="entry name" value="Lactate dehydrogenase/glycoside hydrolase, family 4, C-terminal"/>
    <property type="match status" value="1"/>
</dbReference>
<dbReference type="OrthoDB" id="2318352at2"/>
<dbReference type="EMBL" id="WEZQ01000005">
    <property type="protein sequence ID" value="MYV16517.1"/>
    <property type="molecule type" value="Genomic_DNA"/>
</dbReference>
<accession>A0A6N9I174</accession>
<dbReference type="PANTHER" id="PTHR43128">
    <property type="entry name" value="L-2-HYDROXYCARBOXYLATE DEHYDROGENASE (NAD(P)(+))"/>
    <property type="match status" value="1"/>
</dbReference>
<dbReference type="GO" id="GO:0006089">
    <property type="term" value="P:lactate metabolic process"/>
    <property type="evidence" value="ECO:0007669"/>
    <property type="project" value="TreeGrafter"/>
</dbReference>
<dbReference type="InterPro" id="IPR015955">
    <property type="entry name" value="Lactate_DH/Glyco_Ohase_4_C"/>
</dbReference>
<dbReference type="GO" id="GO:0004459">
    <property type="term" value="F:L-lactate dehydrogenase (NAD+) activity"/>
    <property type="evidence" value="ECO:0007669"/>
    <property type="project" value="TreeGrafter"/>
</dbReference>
<proteinExistence type="predicted"/>
<dbReference type="SUPFAM" id="SSF51735">
    <property type="entry name" value="NAD(P)-binding Rossmann-fold domains"/>
    <property type="match status" value="1"/>
</dbReference>
<evidence type="ECO:0008006" key="3">
    <source>
        <dbReference type="Google" id="ProtNLM"/>
    </source>
</evidence>
<gene>
    <name evidence="1" type="ORF">GB993_03195</name>
</gene>
<organism evidence="1 2">
    <name type="scientific">Furfurilactobacillus milii</name>
    <dbReference type="NCBI Taxonomy" id="2888272"/>
    <lineage>
        <taxon>Bacteria</taxon>
        <taxon>Bacillati</taxon>
        <taxon>Bacillota</taxon>
        <taxon>Bacilli</taxon>
        <taxon>Lactobacillales</taxon>
        <taxon>Lactobacillaceae</taxon>
        <taxon>Furfurilactobacillus</taxon>
    </lineage>
</organism>
<dbReference type="SUPFAM" id="SSF56327">
    <property type="entry name" value="LDH C-terminal domain-like"/>
    <property type="match status" value="1"/>
</dbReference>